<sequence length="450" mass="50747">MSRRQLLQSASSIGSSILASSQSCRRSTCIFQQIRGIKYESFEERRQAAKEWAATEGRRYMRPRRGQTNYLSFRRGEEDDVSPSAGEQSGDGFGQEAEASDPWEDAAAVEKLKQEHDLSDEAIQAYRQKHEGLTPSILAESLADGLSDVEISEAISRHAAARFDADEASRVEAGRLLAKNQTANAKPERRPNLRPFPNNTAFMSQPVLSEELREMIYLKVVRDQMTVRTVSTLFGVSMERVGAVVRMKQMERDWVKKGKPLAVPYSRAVLDMLPQTPFIDPTDPKNISPSTGKPRPQPPHEPLNEIPVHPATTHQTFVSVPESRTFTREDAAKAFHPNLKSPDERIPHPELLAIEKFRLHGAKNSELQAFTRDIIEKEKQELAARARREAAKEKATTKVYEGRRWQFKIQDISVEDAGRDGRDPRGVGWRYGVPHDDRKRGTVKIPTSVS</sequence>
<dbReference type="AlphaFoldDB" id="A0A0D2AE25"/>
<dbReference type="InterPro" id="IPR021036">
    <property type="entry name" value="Ribosomal_mS45"/>
</dbReference>
<reference evidence="2 3" key="1">
    <citation type="submission" date="2015-01" db="EMBL/GenBank/DDBJ databases">
        <title>The Genome Sequence of Ochroconis gallopava CBS43764.</title>
        <authorList>
            <consortium name="The Broad Institute Genomics Platform"/>
            <person name="Cuomo C."/>
            <person name="de Hoog S."/>
            <person name="Gorbushina A."/>
            <person name="Stielow B."/>
            <person name="Teixiera M."/>
            <person name="Abouelleil A."/>
            <person name="Chapman S.B."/>
            <person name="Priest M."/>
            <person name="Young S.K."/>
            <person name="Wortman J."/>
            <person name="Nusbaum C."/>
            <person name="Birren B."/>
        </authorList>
    </citation>
    <scope>NUCLEOTIDE SEQUENCE [LARGE SCALE GENOMIC DNA]</scope>
    <source>
        <strain evidence="2 3">CBS 43764</strain>
    </source>
</reference>
<dbReference type="OrthoDB" id="10052321at2759"/>
<dbReference type="GeneID" id="27312421"/>
<evidence type="ECO:0000313" key="2">
    <source>
        <dbReference type="EMBL" id="KIW04715.1"/>
    </source>
</evidence>
<dbReference type="EMBL" id="KN847540">
    <property type="protein sequence ID" value="KIW04715.1"/>
    <property type="molecule type" value="Genomic_DNA"/>
</dbReference>
<proteinExistence type="predicted"/>
<dbReference type="GO" id="GO:0003735">
    <property type="term" value="F:structural constituent of ribosome"/>
    <property type="evidence" value="ECO:0007669"/>
    <property type="project" value="TreeGrafter"/>
</dbReference>
<evidence type="ECO:0008006" key="4">
    <source>
        <dbReference type="Google" id="ProtNLM"/>
    </source>
</evidence>
<keyword evidence="3" id="KW-1185">Reference proteome</keyword>
<feature type="region of interest" description="Disordered" evidence="1">
    <location>
        <begin position="73"/>
        <end position="102"/>
    </location>
</feature>
<dbReference type="PROSITE" id="PS51257">
    <property type="entry name" value="PROKAR_LIPOPROTEIN"/>
    <property type="match status" value="1"/>
</dbReference>
<dbReference type="GO" id="GO:0032543">
    <property type="term" value="P:mitochondrial translation"/>
    <property type="evidence" value="ECO:0007669"/>
    <property type="project" value="TreeGrafter"/>
</dbReference>
<dbReference type="GO" id="GO:0005763">
    <property type="term" value="C:mitochondrial small ribosomal subunit"/>
    <property type="evidence" value="ECO:0007669"/>
    <property type="project" value="TreeGrafter"/>
</dbReference>
<feature type="compositionally biased region" description="Basic and acidic residues" evidence="1">
    <location>
        <begin position="416"/>
        <end position="425"/>
    </location>
</feature>
<organism evidence="2 3">
    <name type="scientific">Verruconis gallopava</name>
    <dbReference type="NCBI Taxonomy" id="253628"/>
    <lineage>
        <taxon>Eukaryota</taxon>
        <taxon>Fungi</taxon>
        <taxon>Dikarya</taxon>
        <taxon>Ascomycota</taxon>
        <taxon>Pezizomycotina</taxon>
        <taxon>Dothideomycetes</taxon>
        <taxon>Pleosporomycetidae</taxon>
        <taxon>Venturiales</taxon>
        <taxon>Sympoventuriaceae</taxon>
        <taxon>Verruconis</taxon>
    </lineage>
</organism>
<protein>
    <recommendedName>
        <fullName evidence="4">Ribosomal protein S35, mitochondrial</fullName>
    </recommendedName>
</protein>
<dbReference type="PANTHER" id="PTHR28158:SF1">
    <property type="entry name" value="SMALL RIBOSOMAL SUBUNIT PROTEIN MS45"/>
    <property type="match status" value="1"/>
</dbReference>
<dbReference type="PANTHER" id="PTHR28158">
    <property type="entry name" value="37S RIBOSOMAL PROTEIN S35, MITOCHONDRIAL"/>
    <property type="match status" value="1"/>
</dbReference>
<dbReference type="Proteomes" id="UP000053259">
    <property type="component" value="Unassembled WGS sequence"/>
</dbReference>
<feature type="region of interest" description="Disordered" evidence="1">
    <location>
        <begin position="416"/>
        <end position="450"/>
    </location>
</feature>
<gene>
    <name evidence="2" type="ORF">PV09_04448</name>
</gene>
<dbReference type="RefSeq" id="XP_016214584.1">
    <property type="nucleotide sequence ID" value="XM_016357792.1"/>
</dbReference>
<feature type="region of interest" description="Disordered" evidence="1">
    <location>
        <begin position="275"/>
        <end position="314"/>
    </location>
</feature>
<dbReference type="Pfam" id="PF12298">
    <property type="entry name" value="Bot1p"/>
    <property type="match status" value="1"/>
</dbReference>
<dbReference type="HOGENOM" id="CLU_049223_1_0_1"/>
<evidence type="ECO:0000313" key="3">
    <source>
        <dbReference type="Proteomes" id="UP000053259"/>
    </source>
</evidence>
<dbReference type="InParanoid" id="A0A0D2AE25"/>
<name>A0A0D2AE25_9PEZI</name>
<evidence type="ECO:0000256" key="1">
    <source>
        <dbReference type="SAM" id="MobiDB-lite"/>
    </source>
</evidence>
<accession>A0A0D2AE25</accession>
<dbReference type="STRING" id="253628.A0A0D2AE25"/>
<dbReference type="VEuPathDB" id="FungiDB:PV09_04448"/>